<keyword evidence="2" id="KW-0472">Membrane</keyword>
<feature type="transmembrane region" description="Helical" evidence="2">
    <location>
        <begin position="225"/>
        <end position="245"/>
    </location>
</feature>
<protein>
    <submittedName>
        <fullName evidence="3">Uncharacterized protein</fullName>
    </submittedName>
</protein>
<reference evidence="3 4" key="1">
    <citation type="submission" date="2019-04" db="EMBL/GenBank/DDBJ databases">
        <authorList>
            <person name="Feng G."/>
            <person name="Zhang J."/>
            <person name="Zhu H."/>
        </authorList>
    </citation>
    <scope>NUCLEOTIDE SEQUENCE [LARGE SCALE GENOMIC DNA]</scope>
    <source>
        <strain evidence="3 4">92R-1</strain>
    </source>
</reference>
<organism evidence="3 4">
    <name type="scientific">Hymenobacter fodinae</name>
    <dbReference type="NCBI Taxonomy" id="2510796"/>
    <lineage>
        <taxon>Bacteria</taxon>
        <taxon>Pseudomonadati</taxon>
        <taxon>Bacteroidota</taxon>
        <taxon>Cytophagia</taxon>
        <taxon>Cytophagales</taxon>
        <taxon>Hymenobacteraceae</taxon>
        <taxon>Hymenobacter</taxon>
    </lineage>
</organism>
<dbReference type="Gene3D" id="1.10.287.1490">
    <property type="match status" value="1"/>
</dbReference>
<gene>
    <name evidence="3" type="ORF">EU556_11080</name>
</gene>
<evidence type="ECO:0000256" key="2">
    <source>
        <dbReference type="SAM" id="Phobius"/>
    </source>
</evidence>
<accession>A0A4Z0P8H6</accession>
<keyword evidence="4" id="KW-1185">Reference proteome</keyword>
<comment type="caution">
    <text evidence="3">The sequence shown here is derived from an EMBL/GenBank/DDBJ whole genome shotgun (WGS) entry which is preliminary data.</text>
</comment>
<feature type="coiled-coil region" evidence="1">
    <location>
        <begin position="14"/>
        <end position="65"/>
    </location>
</feature>
<proteinExistence type="predicted"/>
<keyword evidence="2" id="KW-1133">Transmembrane helix</keyword>
<sequence length="888" mass="93964">MANQKKVYTIEIQMDSARQQLADATKRLEQLDQQLEGIDKDSDVGKALVAEMAKAAKEVESLTDEVGDLGSALDNLKPGTVGALKAEIEELEAAFEASVIGTKEQEEALLKLGQAKGQLKELEDAVDALDPKMKAAAFVDFANGVVGAFSVATVAAETFGLSSSQAEEYQKKLLSLITVLEGVDQVSKALNSETLSVIKSSVASAKAWLGVGEAAQTSGKMTRGALLASGIGAALVLITLLAANWDKVTEATSRFALRFKPQLDAIKSIVSATVDNVRDLLSVVTFGLVDSADQAARAAAKAAADAQAQIASEARARRIALLEAEGRDVSALKARQIAEDLKRLKTGTAEELKAFRDKYNELLILEAQYKKQQKDQALAEDLARLNAQIALQTAKGKETFDLQVKLRQRELKALQEAVERDGAAITAKMGEIDAIRAAKKKAAADKAAAAEKERLQKEYDAFKERVVATEKEQFQDLDAAEKRKAERQRQAFEKYAPIVNEGNEKIQKQLAAEAEERAKQLAPISFSDNVLIRVFGLRPDQLDAAKEAIAQSAQILSESINSITSTLFADATAAADEQLQLAQQRYDEISSKLDAATSKREASEEALKSATGARRDYLLQKIQKERAEEERLANQKAKAAAAEQEAAAKKAKLEKQQQQLTAASTLAASAYNSVIAVQAALEAVKSGSKMPFPLNIAAVVASLAAVASTVVQARSLGKSLGAGGTLENGGEIVGGSHASGNDVPVLGGKYRVEGGEMITPVDATQRNRAALELIRTQGRKRTLLPADFAQAGAVRVLPSPSRSGAPLAAGGVLEVASGSNTGATAGSSSSSALELLLAQANGLLAEIATHTQSAADRPDPVLQFGPSEALSADQQLQVARDAGAPVRL</sequence>
<dbReference type="Proteomes" id="UP000298337">
    <property type="component" value="Unassembled WGS sequence"/>
</dbReference>
<feature type="coiled-coil region" evidence="1">
    <location>
        <begin position="579"/>
        <end position="663"/>
    </location>
</feature>
<evidence type="ECO:0000313" key="3">
    <source>
        <dbReference type="EMBL" id="TGE08258.1"/>
    </source>
</evidence>
<keyword evidence="1" id="KW-0175">Coiled coil</keyword>
<evidence type="ECO:0000256" key="1">
    <source>
        <dbReference type="SAM" id="Coils"/>
    </source>
</evidence>
<feature type="coiled-coil region" evidence="1">
    <location>
        <begin position="445"/>
        <end position="472"/>
    </location>
</feature>
<keyword evidence="2" id="KW-0812">Transmembrane</keyword>
<evidence type="ECO:0000313" key="4">
    <source>
        <dbReference type="Proteomes" id="UP000298337"/>
    </source>
</evidence>
<dbReference type="OrthoDB" id="892961at2"/>
<dbReference type="RefSeq" id="WP_135434115.1">
    <property type="nucleotide sequence ID" value="NZ_SRLA01000002.1"/>
</dbReference>
<dbReference type="EMBL" id="SRLA01000002">
    <property type="protein sequence ID" value="TGE08258.1"/>
    <property type="molecule type" value="Genomic_DNA"/>
</dbReference>
<name>A0A4Z0P8H6_9BACT</name>
<dbReference type="AlphaFoldDB" id="A0A4Z0P8H6"/>